<dbReference type="InterPro" id="IPR024618">
    <property type="entry name" value="DUF3857"/>
</dbReference>
<comment type="caution">
    <text evidence="3">The sequence shown here is derived from an EMBL/GenBank/DDBJ whole genome shotgun (WGS) entry which is preliminary data.</text>
</comment>
<dbReference type="AlphaFoldDB" id="A0A554VNL4"/>
<evidence type="ECO:0000313" key="4">
    <source>
        <dbReference type="Proteomes" id="UP000318833"/>
    </source>
</evidence>
<keyword evidence="4" id="KW-1185">Reference proteome</keyword>
<feature type="domain" description="DUF3857" evidence="2">
    <location>
        <begin position="59"/>
        <end position="211"/>
    </location>
</feature>
<keyword evidence="1" id="KW-0732">Signal</keyword>
<dbReference type="Pfam" id="PF12969">
    <property type="entry name" value="DUF3857"/>
    <property type="match status" value="1"/>
</dbReference>
<dbReference type="EMBL" id="VLNR01000010">
    <property type="protein sequence ID" value="TSE09955.1"/>
    <property type="molecule type" value="Genomic_DNA"/>
</dbReference>
<organism evidence="3 4">
    <name type="scientific">Aquimarina algiphila</name>
    <dbReference type="NCBI Taxonomy" id="2047982"/>
    <lineage>
        <taxon>Bacteria</taxon>
        <taxon>Pseudomonadati</taxon>
        <taxon>Bacteroidota</taxon>
        <taxon>Flavobacteriia</taxon>
        <taxon>Flavobacteriales</taxon>
        <taxon>Flavobacteriaceae</taxon>
        <taxon>Aquimarina</taxon>
    </lineage>
</organism>
<dbReference type="Gene3D" id="2.60.120.1130">
    <property type="match status" value="1"/>
</dbReference>
<dbReference type="RefSeq" id="WP_143915894.1">
    <property type="nucleotide sequence ID" value="NZ_CANMIK010000011.1"/>
</dbReference>
<protein>
    <submittedName>
        <fullName evidence="3">DUF3857 domain-containing protein</fullName>
    </submittedName>
</protein>
<accession>A0A554VNL4</accession>
<feature type="signal peptide" evidence="1">
    <location>
        <begin position="1"/>
        <end position="22"/>
    </location>
</feature>
<evidence type="ECO:0000259" key="2">
    <source>
        <dbReference type="Pfam" id="PF12969"/>
    </source>
</evidence>
<dbReference type="Proteomes" id="UP000318833">
    <property type="component" value="Unassembled WGS sequence"/>
</dbReference>
<name>A0A554VNL4_9FLAO</name>
<dbReference type="Gene3D" id="2.60.40.3140">
    <property type="match status" value="1"/>
</dbReference>
<gene>
    <name evidence="3" type="ORF">FOF46_06530</name>
</gene>
<feature type="chain" id="PRO_5022199461" evidence="1">
    <location>
        <begin position="23"/>
        <end position="638"/>
    </location>
</feature>
<reference evidence="3 4" key="1">
    <citation type="submission" date="2019-07" db="EMBL/GenBank/DDBJ databases">
        <title>The draft genome sequence of Aquimarina algiphila M91.</title>
        <authorList>
            <person name="Meng X."/>
        </authorList>
    </citation>
    <scope>NUCLEOTIDE SEQUENCE [LARGE SCALE GENOMIC DNA]</scope>
    <source>
        <strain evidence="3 4">M91</strain>
    </source>
</reference>
<evidence type="ECO:0000313" key="3">
    <source>
        <dbReference type="EMBL" id="TSE09955.1"/>
    </source>
</evidence>
<proteinExistence type="predicted"/>
<dbReference type="Gene3D" id="3.10.620.30">
    <property type="match status" value="1"/>
</dbReference>
<dbReference type="InterPro" id="IPR038765">
    <property type="entry name" value="Papain-like_cys_pep_sf"/>
</dbReference>
<dbReference type="SUPFAM" id="SSF54001">
    <property type="entry name" value="Cysteine proteinases"/>
    <property type="match status" value="1"/>
</dbReference>
<sequence length="638" mass="73475">MLQKILLVSVVLTLFGIEQVTAQNNVKLQTILLDSTLTKNANAIVRSEDVTIEINSITSVVIKTKRTVTVLNKYGNGYADSYEGYSPSRKIRKLEAVIYNALGKEIKKYKKKDFQDRSAVSGGSLMEDTRIKYFEYTPISYPYTLTFESEIESSSSAFIQRWKPILAYRLSIEESKYKILNPKKIPLRLKETNFENYSIDKNKNDEEATYAISNVSAQLPERYGPSHNDIVPIVHVALNNFSLEGVKGSATDWKTFGKWQYDKLISGRNKLPAETIKKIETLVANAKTPKEKAKLIYEYVQGKTRYISVQLGIGGWMPFLAEDVDRLGYGDCKALTNYTKALLDSQNILAYYTIVYGDRGRRDIDDEFPSMQGNHVILNIPDEEEDIWLECTSQTLPFDFIGDFTDNRNVLVIKPEGGEIKKTKKYIPEENILHTTATVNLGVDKTMSATLKKVSQGLEYNWNYDIQFETPKDQKLYYKEYWGYINNLEIKGIELKDDKDTVEFTEDIEVFCSSYAKKVGSRLLISPNIFSWDQSNLPKYDNRKTPLVISRGYVNTDEYIINLPEGFIMGNLPEKKSIETVFGKYSYELEKLSETQIKFKRFLKIIDGTFPKEKYEEYRKFRSQIKKIDKSRIALKQQ</sequence>
<evidence type="ECO:0000256" key="1">
    <source>
        <dbReference type="SAM" id="SignalP"/>
    </source>
</evidence>
<dbReference type="OrthoDB" id="8595007at2"/>